<accession>A0AA49GB14</accession>
<dbReference type="PROSITE" id="PS51257">
    <property type="entry name" value="PROKAR_LIPOPROTEIN"/>
    <property type="match status" value="1"/>
</dbReference>
<organism evidence="1 2">
    <name type="scientific">Marivirga salinarum</name>
    <dbReference type="NCBI Taxonomy" id="3059078"/>
    <lineage>
        <taxon>Bacteria</taxon>
        <taxon>Pseudomonadati</taxon>
        <taxon>Bacteroidota</taxon>
        <taxon>Cytophagia</taxon>
        <taxon>Cytophagales</taxon>
        <taxon>Marivirgaceae</taxon>
        <taxon>Marivirga</taxon>
    </lineage>
</organism>
<evidence type="ECO:0000313" key="1">
    <source>
        <dbReference type="EMBL" id="WKK77806.2"/>
    </source>
</evidence>
<proteinExistence type="predicted"/>
<dbReference type="EMBL" id="CP129971">
    <property type="protein sequence ID" value="WKK77806.2"/>
    <property type="molecule type" value="Genomic_DNA"/>
</dbReference>
<gene>
    <name evidence="1" type="ORF">QYS49_12370</name>
</gene>
<dbReference type="KEGG" id="msaa:QYS49_12370"/>
<protein>
    <submittedName>
        <fullName evidence="1">Uncharacterized protein</fullName>
    </submittedName>
</protein>
<evidence type="ECO:0000313" key="2">
    <source>
        <dbReference type="Proteomes" id="UP001230496"/>
    </source>
</evidence>
<dbReference type="RefSeq" id="WP_308349293.1">
    <property type="nucleotide sequence ID" value="NZ_CP129971.1"/>
</dbReference>
<keyword evidence="2" id="KW-1185">Reference proteome</keyword>
<name>A0AA49GB14_9BACT</name>
<dbReference type="AlphaFoldDB" id="A0AA49GB14"/>
<reference evidence="1 2" key="1">
    <citation type="submission" date="2023-08" db="EMBL/GenBank/DDBJ databases">
        <title>Comparative genomics and taxonomic characterization of three novel marine species of genus Marivirga.</title>
        <authorList>
            <person name="Muhammad N."/>
            <person name="Kim S.-G."/>
        </authorList>
    </citation>
    <scope>NUCLEOTIDE SEQUENCE [LARGE SCALE GENOMIC DNA]</scope>
    <source>
        <strain evidence="1 2">BDSF4-3</strain>
    </source>
</reference>
<dbReference type="Proteomes" id="UP001230496">
    <property type="component" value="Chromosome"/>
</dbReference>
<sequence length="134" mass="15423">MNKIQGPIFLLISVWVLISCTRKNEYEFQVINQTDYNLDRFALGNGNDKINMELSPHDTSNIIIYDFAGTYFNFTEPMLYLAVVEYSDSSKTYSNDIGHMTSIPDLSRNNLNIIEINLADTAKYENDIFDFVVN</sequence>